<feature type="chain" id="PRO_5042919555" evidence="1">
    <location>
        <begin position="23"/>
        <end position="105"/>
    </location>
</feature>
<dbReference type="AlphaFoldDB" id="A0AAN9IUU9"/>
<dbReference type="EMBL" id="JAYKXN010000005">
    <property type="protein sequence ID" value="KAK7286589.1"/>
    <property type="molecule type" value="Genomic_DNA"/>
</dbReference>
<reference evidence="2 3" key="1">
    <citation type="submission" date="2024-01" db="EMBL/GenBank/DDBJ databases">
        <title>The genomes of 5 underutilized Papilionoideae crops provide insights into root nodulation and disease resistance.</title>
        <authorList>
            <person name="Yuan L."/>
        </authorList>
    </citation>
    <scope>NUCLEOTIDE SEQUENCE [LARGE SCALE GENOMIC DNA]</scope>
    <source>
        <strain evidence="2">LY-2023</strain>
        <tissue evidence="2">Leaf</tissue>
    </source>
</reference>
<name>A0AAN9IUU9_CLITE</name>
<feature type="signal peptide" evidence="1">
    <location>
        <begin position="1"/>
        <end position="22"/>
    </location>
</feature>
<evidence type="ECO:0000313" key="3">
    <source>
        <dbReference type="Proteomes" id="UP001359559"/>
    </source>
</evidence>
<sequence length="105" mass="11732">MEKKPFLRLLVILLGLSSLVFAYSIPATSKFLGFDVEPFSMFGKMDIPLVKYHLAKEDQVMGSRNSKELMDLKNGMVESRMMVNIADYAGTRPNPAHDPKSPGKP</sequence>
<evidence type="ECO:0000256" key="1">
    <source>
        <dbReference type="SAM" id="SignalP"/>
    </source>
</evidence>
<accession>A0AAN9IUU9</accession>
<gene>
    <name evidence="2" type="ORF">RJT34_21691</name>
</gene>
<comment type="caution">
    <text evidence="2">The sequence shown here is derived from an EMBL/GenBank/DDBJ whole genome shotgun (WGS) entry which is preliminary data.</text>
</comment>
<keyword evidence="1" id="KW-0732">Signal</keyword>
<organism evidence="2 3">
    <name type="scientific">Clitoria ternatea</name>
    <name type="common">Butterfly pea</name>
    <dbReference type="NCBI Taxonomy" id="43366"/>
    <lineage>
        <taxon>Eukaryota</taxon>
        <taxon>Viridiplantae</taxon>
        <taxon>Streptophyta</taxon>
        <taxon>Embryophyta</taxon>
        <taxon>Tracheophyta</taxon>
        <taxon>Spermatophyta</taxon>
        <taxon>Magnoliopsida</taxon>
        <taxon>eudicotyledons</taxon>
        <taxon>Gunneridae</taxon>
        <taxon>Pentapetalae</taxon>
        <taxon>rosids</taxon>
        <taxon>fabids</taxon>
        <taxon>Fabales</taxon>
        <taxon>Fabaceae</taxon>
        <taxon>Papilionoideae</taxon>
        <taxon>50 kb inversion clade</taxon>
        <taxon>NPAAA clade</taxon>
        <taxon>indigoferoid/millettioid clade</taxon>
        <taxon>Phaseoleae</taxon>
        <taxon>Clitoria</taxon>
    </lineage>
</organism>
<keyword evidence="3" id="KW-1185">Reference proteome</keyword>
<evidence type="ECO:0000313" key="2">
    <source>
        <dbReference type="EMBL" id="KAK7286589.1"/>
    </source>
</evidence>
<proteinExistence type="predicted"/>
<protein>
    <submittedName>
        <fullName evidence="2">Uncharacterized protein</fullName>
    </submittedName>
</protein>
<dbReference type="Proteomes" id="UP001359559">
    <property type="component" value="Unassembled WGS sequence"/>
</dbReference>